<dbReference type="AlphaFoldDB" id="A0A1Q2CS55"/>
<dbReference type="PROSITE" id="PS50949">
    <property type="entry name" value="HTH_GNTR"/>
    <property type="match status" value="1"/>
</dbReference>
<dbReference type="Pfam" id="PF00392">
    <property type="entry name" value="GntR"/>
    <property type="match status" value="1"/>
</dbReference>
<dbReference type="GO" id="GO:0003700">
    <property type="term" value="F:DNA-binding transcription factor activity"/>
    <property type="evidence" value="ECO:0007669"/>
    <property type="project" value="InterPro"/>
</dbReference>
<dbReference type="SUPFAM" id="SSF48008">
    <property type="entry name" value="GntR ligand-binding domain-like"/>
    <property type="match status" value="1"/>
</dbReference>
<dbReference type="PANTHER" id="PTHR43537:SF44">
    <property type="entry name" value="GNTR FAMILY REGULATORY PROTEIN"/>
    <property type="match status" value="1"/>
</dbReference>
<keyword evidence="2" id="KW-0238">DNA-binding</keyword>
<dbReference type="PANTHER" id="PTHR43537">
    <property type="entry name" value="TRANSCRIPTIONAL REGULATOR, GNTR FAMILY"/>
    <property type="match status" value="1"/>
</dbReference>
<proteinExistence type="predicted"/>
<evidence type="ECO:0000259" key="4">
    <source>
        <dbReference type="PROSITE" id="PS50949"/>
    </source>
</evidence>
<keyword evidence="6" id="KW-1185">Reference proteome</keyword>
<dbReference type="Gene3D" id="1.10.10.10">
    <property type="entry name" value="Winged helix-like DNA-binding domain superfamily/Winged helix DNA-binding domain"/>
    <property type="match status" value="1"/>
</dbReference>
<sequence>MPTPRIAPLAESVLDRIGAEIVDGTIAPEMTFTLQELSDRFEVSRTVARETMRSLEDLNLVEARPRIGIRVLPRARWNVFSPKVIAWQLSSTGHDAQLRTLTELRAAVEPAAARHAADRATPEQREHLLELAATLRRYGEAGEGNLPGFLDADIEFHALLLHASGNEMFAALSDAIGEVLVGRTRLGYQPAFPEREALHRHDELARAIASGDREAAELHSRALVVEVREALSGL</sequence>
<dbReference type="InterPro" id="IPR036388">
    <property type="entry name" value="WH-like_DNA-bd_sf"/>
</dbReference>
<dbReference type="STRING" id="1332264.BW730_17010"/>
<name>A0A1Q2CS55_9ACTN</name>
<reference evidence="6" key="1">
    <citation type="submission" date="2017-02" db="EMBL/GenBank/DDBJ databases">
        <title>Tessaracoccus aquaemaris sp. nov., isolated from the intestine of a Korean rockfish, Sebastes schlegelii, in a marine aquaculture pond.</title>
        <authorList>
            <person name="Tak E.J."/>
            <person name="Bae J.-W."/>
        </authorList>
    </citation>
    <scope>NUCLEOTIDE SEQUENCE [LARGE SCALE GENOMIC DNA]</scope>
    <source>
        <strain evidence="6">NSG39</strain>
    </source>
</reference>
<gene>
    <name evidence="5" type="ORF">BW730_17010</name>
</gene>
<dbReference type="KEGG" id="tes:BW730_17010"/>
<dbReference type="EMBL" id="CP019606">
    <property type="protein sequence ID" value="AQP48944.1"/>
    <property type="molecule type" value="Genomic_DNA"/>
</dbReference>
<evidence type="ECO:0000256" key="2">
    <source>
        <dbReference type="ARBA" id="ARBA00023125"/>
    </source>
</evidence>
<dbReference type="InterPro" id="IPR000524">
    <property type="entry name" value="Tscrpt_reg_HTH_GntR"/>
</dbReference>
<dbReference type="SMART" id="SM00345">
    <property type="entry name" value="HTH_GNTR"/>
    <property type="match status" value="1"/>
</dbReference>
<evidence type="ECO:0000256" key="3">
    <source>
        <dbReference type="ARBA" id="ARBA00023163"/>
    </source>
</evidence>
<dbReference type="InterPro" id="IPR008920">
    <property type="entry name" value="TF_FadR/GntR_C"/>
</dbReference>
<dbReference type="GO" id="GO:0003677">
    <property type="term" value="F:DNA binding"/>
    <property type="evidence" value="ECO:0007669"/>
    <property type="project" value="UniProtKB-KW"/>
</dbReference>
<dbReference type="OrthoDB" id="4164516at2"/>
<evidence type="ECO:0000256" key="1">
    <source>
        <dbReference type="ARBA" id="ARBA00023015"/>
    </source>
</evidence>
<dbReference type="RefSeq" id="WP_077687296.1">
    <property type="nucleotide sequence ID" value="NZ_CP019606.1"/>
</dbReference>
<feature type="domain" description="HTH gntR-type" evidence="4">
    <location>
        <begin position="7"/>
        <end position="74"/>
    </location>
</feature>
<dbReference type="SMART" id="SM00895">
    <property type="entry name" value="FCD"/>
    <property type="match status" value="1"/>
</dbReference>
<evidence type="ECO:0000313" key="5">
    <source>
        <dbReference type="EMBL" id="AQP48944.1"/>
    </source>
</evidence>
<dbReference type="Pfam" id="PF07729">
    <property type="entry name" value="FCD"/>
    <property type="match status" value="1"/>
</dbReference>
<accession>A0A1Q2CS55</accession>
<dbReference type="SUPFAM" id="SSF46785">
    <property type="entry name" value="Winged helix' DNA-binding domain"/>
    <property type="match status" value="1"/>
</dbReference>
<dbReference type="InterPro" id="IPR036390">
    <property type="entry name" value="WH_DNA-bd_sf"/>
</dbReference>
<protein>
    <recommendedName>
        <fullName evidence="4">HTH gntR-type domain-containing protein</fullName>
    </recommendedName>
</protein>
<dbReference type="InterPro" id="IPR011711">
    <property type="entry name" value="GntR_C"/>
</dbReference>
<dbReference type="Proteomes" id="UP000188145">
    <property type="component" value="Chromosome"/>
</dbReference>
<evidence type="ECO:0000313" key="6">
    <source>
        <dbReference type="Proteomes" id="UP000188145"/>
    </source>
</evidence>
<dbReference type="Gene3D" id="1.20.120.530">
    <property type="entry name" value="GntR ligand-binding domain-like"/>
    <property type="match status" value="1"/>
</dbReference>
<keyword evidence="3" id="KW-0804">Transcription</keyword>
<keyword evidence="1" id="KW-0805">Transcription regulation</keyword>
<organism evidence="5 6">
    <name type="scientific">Tessaracoccus aquimaris</name>
    <dbReference type="NCBI Taxonomy" id="1332264"/>
    <lineage>
        <taxon>Bacteria</taxon>
        <taxon>Bacillati</taxon>
        <taxon>Actinomycetota</taxon>
        <taxon>Actinomycetes</taxon>
        <taxon>Propionibacteriales</taxon>
        <taxon>Propionibacteriaceae</taxon>
        <taxon>Tessaracoccus</taxon>
    </lineage>
</organism>